<dbReference type="InterPro" id="IPR001670">
    <property type="entry name" value="ADH_Fe/GldA"/>
</dbReference>
<feature type="domain" description="Alcohol dehydrogenase iron-type/glycerol dehydrogenase GldA" evidence="2">
    <location>
        <begin position="9"/>
        <end position="173"/>
    </location>
</feature>
<dbReference type="InterPro" id="IPR056798">
    <property type="entry name" value="ADH_Fe_C"/>
</dbReference>
<dbReference type="GO" id="GO:0046872">
    <property type="term" value="F:metal ion binding"/>
    <property type="evidence" value="ECO:0007669"/>
    <property type="project" value="InterPro"/>
</dbReference>
<proteinExistence type="predicted"/>
<dbReference type="EMBL" id="JACRTL010000001">
    <property type="protein sequence ID" value="MBC8610142.1"/>
    <property type="molecule type" value="Genomic_DNA"/>
</dbReference>
<dbReference type="InterPro" id="IPR039697">
    <property type="entry name" value="Alcohol_dehydrogenase_Fe"/>
</dbReference>
<evidence type="ECO:0000259" key="3">
    <source>
        <dbReference type="Pfam" id="PF25137"/>
    </source>
</evidence>
<name>A0A8J6PDD8_9FIRM</name>
<dbReference type="SUPFAM" id="SSF56796">
    <property type="entry name" value="Dehydroquinate synthase-like"/>
    <property type="match status" value="1"/>
</dbReference>
<protein>
    <submittedName>
        <fullName evidence="4">Iron-containing alcohol dehydrogenase</fullName>
    </submittedName>
</protein>
<dbReference type="Pfam" id="PF00465">
    <property type="entry name" value="Fe-ADH"/>
    <property type="match status" value="1"/>
</dbReference>
<dbReference type="FunFam" id="3.40.50.1970:FF:000003">
    <property type="entry name" value="Alcohol dehydrogenase, iron-containing"/>
    <property type="match status" value="1"/>
</dbReference>
<dbReference type="PANTHER" id="PTHR11496:SF103">
    <property type="entry name" value="DEHYDROGENASE, PUTATIVE-RELATED"/>
    <property type="match status" value="1"/>
</dbReference>
<dbReference type="Gene3D" id="3.40.50.1970">
    <property type="match status" value="1"/>
</dbReference>
<keyword evidence="5" id="KW-1185">Reference proteome</keyword>
<gene>
    <name evidence="4" type="ORF">H8702_03255</name>
</gene>
<evidence type="ECO:0000313" key="5">
    <source>
        <dbReference type="Proteomes" id="UP000632659"/>
    </source>
</evidence>
<evidence type="ECO:0000256" key="1">
    <source>
        <dbReference type="ARBA" id="ARBA00023002"/>
    </source>
</evidence>
<evidence type="ECO:0000259" key="2">
    <source>
        <dbReference type="Pfam" id="PF00465"/>
    </source>
</evidence>
<dbReference type="RefSeq" id="WP_187536235.1">
    <property type="nucleotide sequence ID" value="NZ_JACRTL010000001.1"/>
</dbReference>
<sequence length="368" mass="40691">MLDLTYHMPTNIIYGTGCIQKNASLFPAFGKKCLIVTGKNSAKASGALDDVLQALALGQIESIIFDEVEQNPLLSTCKRAGDLARENKVDFIIGIGGGSPLDATKAISIFAKYNLRAEEAYNQDYSKDHVPFFLVGTTAGTGSEVTPYAVITVDRDGRKRSLKGLFAEACFCDYRYTLSLNYAFSVSTALDALSHCIEGYFCNRADTMSDLFAVQGIQLILDVFTNLSPDQTFTEKQRQKLYAASIYGGLVITKTGTSFCHSMGYFLTEDHHVPHGIACAVYLPDYLRRGFDFETKKADLLTYEIDYTLSEICNIIENMTDYTPVALSEAEREELCERWTADNKFGSAPGDFTPADAMELVDRIFPKT</sequence>
<dbReference type="PANTHER" id="PTHR11496">
    <property type="entry name" value="ALCOHOL DEHYDROGENASE"/>
    <property type="match status" value="1"/>
</dbReference>
<feature type="domain" description="Fe-containing alcohol dehydrogenase-like C-terminal" evidence="3">
    <location>
        <begin position="186"/>
        <end position="293"/>
    </location>
</feature>
<reference evidence="4" key="1">
    <citation type="submission" date="2020-08" db="EMBL/GenBank/DDBJ databases">
        <title>Genome public.</title>
        <authorList>
            <person name="Liu C."/>
            <person name="Sun Q."/>
        </authorList>
    </citation>
    <scope>NUCLEOTIDE SEQUENCE</scope>
    <source>
        <strain evidence="4">NSJ-15</strain>
    </source>
</reference>
<accession>A0A8J6PDD8</accession>
<dbReference type="Gene3D" id="1.20.1090.10">
    <property type="entry name" value="Dehydroquinate synthase-like - alpha domain"/>
    <property type="match status" value="1"/>
</dbReference>
<comment type="caution">
    <text evidence="4">The sequence shown here is derived from an EMBL/GenBank/DDBJ whole genome shotgun (WGS) entry which is preliminary data.</text>
</comment>
<dbReference type="Pfam" id="PF25137">
    <property type="entry name" value="ADH_Fe_C"/>
    <property type="match status" value="1"/>
</dbReference>
<organism evidence="4 5">
    <name type="scientific">Massiliimalia timonensis</name>
    <dbReference type="NCBI Taxonomy" id="1987501"/>
    <lineage>
        <taxon>Bacteria</taxon>
        <taxon>Bacillati</taxon>
        <taxon>Bacillota</taxon>
        <taxon>Clostridia</taxon>
        <taxon>Eubacteriales</taxon>
        <taxon>Oscillospiraceae</taxon>
        <taxon>Massiliimalia</taxon>
    </lineage>
</organism>
<evidence type="ECO:0000313" key="4">
    <source>
        <dbReference type="EMBL" id="MBC8610142.1"/>
    </source>
</evidence>
<dbReference type="GO" id="GO:0004022">
    <property type="term" value="F:alcohol dehydrogenase (NAD+) activity"/>
    <property type="evidence" value="ECO:0007669"/>
    <property type="project" value="TreeGrafter"/>
</dbReference>
<dbReference type="Proteomes" id="UP000632659">
    <property type="component" value="Unassembled WGS sequence"/>
</dbReference>
<keyword evidence="1" id="KW-0560">Oxidoreductase</keyword>
<dbReference type="AlphaFoldDB" id="A0A8J6PDD8"/>